<dbReference type="Proteomes" id="UP000268291">
    <property type="component" value="Unassembled WGS sequence"/>
</dbReference>
<dbReference type="OrthoDB" id="5242140at2"/>
<evidence type="ECO:0000313" key="3">
    <source>
        <dbReference type="EMBL" id="PSL37783.1"/>
    </source>
</evidence>
<dbReference type="Gene3D" id="1.10.287.110">
    <property type="entry name" value="DnaJ domain"/>
    <property type="match status" value="1"/>
</dbReference>
<proteinExistence type="predicted"/>
<dbReference type="InterPro" id="IPR001623">
    <property type="entry name" value="DnaJ_domain"/>
</dbReference>
<gene>
    <name evidence="3" type="ORF">CLV49_1390</name>
    <name evidence="4" type="ORF">ELQ93_12245</name>
</gene>
<dbReference type="RefSeq" id="WP_106562882.1">
    <property type="nucleotide sequence ID" value="NZ_PYAU01000001.1"/>
</dbReference>
<feature type="transmembrane region" description="Helical" evidence="1">
    <location>
        <begin position="110"/>
        <end position="128"/>
    </location>
</feature>
<dbReference type="PROSITE" id="PS50076">
    <property type="entry name" value="DNAJ_2"/>
    <property type="match status" value="1"/>
</dbReference>
<dbReference type="AlphaFoldDB" id="A0A2P8GV09"/>
<reference evidence="3 5" key="1">
    <citation type="submission" date="2018-03" db="EMBL/GenBank/DDBJ databases">
        <title>Genomic Encyclopedia of Archaeal and Bacterial Type Strains, Phase II (KMG-II): from individual species to whole genera.</title>
        <authorList>
            <person name="Goeker M."/>
        </authorList>
    </citation>
    <scope>NUCLEOTIDE SEQUENCE [LARGE SCALE GENOMIC DNA]</scope>
    <source>
        <strain evidence="3 5">DSM 21548</strain>
    </source>
</reference>
<dbReference type="InterPro" id="IPR036869">
    <property type="entry name" value="J_dom_sf"/>
</dbReference>
<keyword evidence="1" id="KW-0812">Transmembrane</keyword>
<evidence type="ECO:0000313" key="4">
    <source>
        <dbReference type="EMBL" id="RUQ87636.1"/>
    </source>
</evidence>
<feature type="transmembrane region" description="Helical" evidence="1">
    <location>
        <begin position="134"/>
        <end position="154"/>
    </location>
</feature>
<dbReference type="Proteomes" id="UP000241203">
    <property type="component" value="Unassembled WGS sequence"/>
</dbReference>
<keyword evidence="6" id="KW-1185">Reference proteome</keyword>
<accession>A0A2P8GV09</accession>
<feature type="domain" description="J" evidence="2">
    <location>
        <begin position="5"/>
        <end position="68"/>
    </location>
</feature>
<organism evidence="3 5">
    <name type="scientific">Labedella gwakjiensis</name>
    <dbReference type="NCBI Taxonomy" id="390269"/>
    <lineage>
        <taxon>Bacteria</taxon>
        <taxon>Bacillati</taxon>
        <taxon>Actinomycetota</taxon>
        <taxon>Actinomycetes</taxon>
        <taxon>Micrococcales</taxon>
        <taxon>Microbacteriaceae</taxon>
        <taxon>Labedella</taxon>
    </lineage>
</organism>
<dbReference type="EMBL" id="RZGY01000001">
    <property type="protein sequence ID" value="RUQ87636.1"/>
    <property type="molecule type" value="Genomic_DNA"/>
</dbReference>
<keyword evidence="1" id="KW-1133">Transmembrane helix</keyword>
<dbReference type="EMBL" id="PYAU01000001">
    <property type="protein sequence ID" value="PSL37783.1"/>
    <property type="molecule type" value="Genomic_DNA"/>
</dbReference>
<evidence type="ECO:0000259" key="2">
    <source>
        <dbReference type="PROSITE" id="PS50076"/>
    </source>
</evidence>
<protein>
    <recommendedName>
        <fullName evidence="2">J domain-containing protein</fullName>
    </recommendedName>
</protein>
<feature type="transmembrane region" description="Helical" evidence="1">
    <location>
        <begin position="161"/>
        <end position="179"/>
    </location>
</feature>
<sequence length="215" mass="22796">MSPERAAEVLGVDVEAEPHVVTGAFAARARRTHPDVEGGSADAFREAVEARNVLLSRDRTREGYRARQEASAGAPDGYIVFDESDRPGDGANPSAEFPPWVVVPLAPSPALIAVGTGLLVIAAFLSIYDVPYPWTIAEPIARWVLLIASAVAFATTGRRGFLVVLVLLVIATLVINVAITTIGGLLGLFFTMPAIAAINAAGFVRRRRRAAGLVR</sequence>
<comment type="caution">
    <text evidence="3">The sequence shown here is derived from an EMBL/GenBank/DDBJ whole genome shotgun (WGS) entry which is preliminary data.</text>
</comment>
<evidence type="ECO:0000313" key="5">
    <source>
        <dbReference type="Proteomes" id="UP000241203"/>
    </source>
</evidence>
<reference evidence="4 6" key="2">
    <citation type="submission" date="2018-12" db="EMBL/GenBank/DDBJ databases">
        <authorList>
            <person name="hu s."/>
            <person name="Xu Y."/>
            <person name="Xu B."/>
            <person name="Li F."/>
        </authorList>
    </citation>
    <scope>NUCLEOTIDE SEQUENCE [LARGE SCALE GENOMIC DNA]</scope>
    <source>
        <strain evidence="4 6">KSW2-17</strain>
    </source>
</reference>
<name>A0A2P8GV09_9MICO</name>
<evidence type="ECO:0000313" key="6">
    <source>
        <dbReference type="Proteomes" id="UP000268291"/>
    </source>
</evidence>
<feature type="transmembrane region" description="Helical" evidence="1">
    <location>
        <begin position="185"/>
        <end position="204"/>
    </location>
</feature>
<evidence type="ECO:0000256" key="1">
    <source>
        <dbReference type="SAM" id="Phobius"/>
    </source>
</evidence>
<keyword evidence="1" id="KW-0472">Membrane</keyword>
<dbReference type="SUPFAM" id="SSF46565">
    <property type="entry name" value="Chaperone J-domain"/>
    <property type="match status" value="1"/>
</dbReference>